<dbReference type="SUPFAM" id="SSF50969">
    <property type="entry name" value="YVTN repeat-like/Quinoprotein amine dehydrogenase"/>
    <property type="match status" value="1"/>
</dbReference>
<organism evidence="2 3">
    <name type="scientific">Candidatus Nealsonbacteria bacterium CG_4_8_14_3_um_filter_37_36</name>
    <dbReference type="NCBI Taxonomy" id="1974688"/>
    <lineage>
        <taxon>Bacteria</taxon>
        <taxon>Candidatus Nealsoniibacteriota</taxon>
    </lineage>
</organism>
<gene>
    <name evidence="2" type="ORF">COZ90_00025</name>
</gene>
<protein>
    <recommendedName>
        <fullName evidence="4">PPM-type phosphatase domain-containing protein</fullName>
    </recommendedName>
</protein>
<evidence type="ECO:0000313" key="2">
    <source>
        <dbReference type="EMBL" id="PIW91663.1"/>
    </source>
</evidence>
<accession>A0A2H9N3E0</accession>
<proteinExistence type="predicted"/>
<dbReference type="Proteomes" id="UP000236840">
    <property type="component" value="Unassembled WGS sequence"/>
</dbReference>
<evidence type="ECO:0008006" key="4">
    <source>
        <dbReference type="Google" id="ProtNLM"/>
    </source>
</evidence>
<comment type="caution">
    <text evidence="2">The sequence shown here is derived from an EMBL/GenBank/DDBJ whole genome shotgun (WGS) entry which is preliminary data.</text>
</comment>
<reference evidence="3" key="1">
    <citation type="submission" date="2017-09" db="EMBL/GenBank/DDBJ databases">
        <title>Depth-based differentiation of microbial function through sediment-hosted aquifers and enrichment of novel symbionts in the deep terrestrial subsurface.</title>
        <authorList>
            <person name="Probst A.J."/>
            <person name="Ladd B."/>
            <person name="Jarett J.K."/>
            <person name="Geller-Mcgrath D.E."/>
            <person name="Sieber C.M.K."/>
            <person name="Emerson J.B."/>
            <person name="Anantharaman K."/>
            <person name="Thomas B.C."/>
            <person name="Malmstrom R."/>
            <person name="Stieglmeier M."/>
            <person name="Klingl A."/>
            <person name="Woyke T."/>
            <person name="Ryan C.M."/>
            <person name="Banfield J.F."/>
        </authorList>
    </citation>
    <scope>NUCLEOTIDE SEQUENCE [LARGE SCALE GENOMIC DNA]</scope>
</reference>
<keyword evidence="1" id="KW-0175">Coiled coil</keyword>
<evidence type="ECO:0000313" key="3">
    <source>
        <dbReference type="Proteomes" id="UP000236840"/>
    </source>
</evidence>
<feature type="coiled-coil region" evidence="1">
    <location>
        <begin position="323"/>
        <end position="350"/>
    </location>
</feature>
<sequence>MQVFEFHFNPKLKPDLIFDSFCYEPENIYERRVGSLYMAGVLKNVLPQNLRFLDNLAKVVKERYYTPTLHSPEKSLKESLQRTNDFLERIAKSGNVNWLGNLSFAILSLRNFELNFAKVGDFKIFLVRGGQIIDIDRKLRFQEIEPYPLKIFGNIVSGKLAENDVILVLTREVFDYFQNPVVRASSTTGQGQNLLNEIAKLLPFNERGLREILNKKRGDLSKISGICLVIFLSKEILAKKRETILPQPKEFSLKEVFSPIVNYFKKLIKKPRLRLLGFGGQAKLKLPKIVIPKIIVPKPKLTKNQIIILALIFSLVIGFFATRQEEKQQLEIYQNNLNQIQEKVNQAESFLILKETKPQLVVEANSLLKESWEEISPIAKIAPNLPSDFSNQVFALRDKISKNLYQLNNLVEISEPEIIFEFNPKDFVPQKMVSDGKNLYFFSPYSQNLFKVNQTGESQLISIDKKFNLATSLDGSILFSLKPNQVIIFRDEQFGEIISLETPGAVGGWSPDFNFNNLFSYRSNLYFLDKKTGEIIKYPYLKNFEWGPPRLWLDPETKKAIDAKSLAVDGDIWILNKVNSISRYRAGKLQETLKLDFFPYPKEFSKIFTLSGLSYLYILEPIQKRIIILTKAGEIIKQFQSEKFDNLLDFSISQDGKIIWLLNGLKVYQINL</sequence>
<evidence type="ECO:0000256" key="1">
    <source>
        <dbReference type="SAM" id="Coils"/>
    </source>
</evidence>
<dbReference type="EMBL" id="PFHJ01000001">
    <property type="protein sequence ID" value="PIW91663.1"/>
    <property type="molecule type" value="Genomic_DNA"/>
</dbReference>
<dbReference type="InterPro" id="IPR011044">
    <property type="entry name" value="Quino_amine_DH_bsu"/>
</dbReference>
<name>A0A2H9N3E0_9BACT</name>
<dbReference type="AlphaFoldDB" id="A0A2H9N3E0"/>